<gene>
    <name evidence="2" type="ORF">BDD21_4066</name>
</gene>
<reference evidence="2 3" key="1">
    <citation type="submission" date="2018-10" db="EMBL/GenBank/DDBJ databases">
        <title>Genomic Encyclopedia of Archaeal and Bacterial Type Strains, Phase II (KMG-II): from individual species to whole genera.</title>
        <authorList>
            <person name="Goeker M."/>
        </authorList>
    </citation>
    <scope>NUCLEOTIDE SEQUENCE [LARGE SCALE GENOMIC DNA]</scope>
    <source>
        <strain evidence="2 3">DSM 235</strain>
    </source>
</reference>
<organism evidence="2 3">
    <name type="scientific">Thiocapsa rosea</name>
    <dbReference type="NCBI Taxonomy" id="69360"/>
    <lineage>
        <taxon>Bacteria</taxon>
        <taxon>Pseudomonadati</taxon>
        <taxon>Pseudomonadota</taxon>
        <taxon>Gammaproteobacteria</taxon>
        <taxon>Chromatiales</taxon>
        <taxon>Chromatiaceae</taxon>
        <taxon>Thiocapsa</taxon>
    </lineage>
</organism>
<sequence>MRHYHEHDRCHVIINATDRLLAAGDALEASGPSRFLSREAEAHRRGAGSNAETKWSRNELTNGSNCRAYVPNVSMALPRNDRGHRLPQSERLVGLAWIIQVDEHLLLESHARRAARFCRGWTNTQKNLLSTFTPAAWLQIQVGADKVCIPAL</sequence>
<comment type="caution">
    <text evidence="2">The sequence shown here is derived from an EMBL/GenBank/DDBJ whole genome shotgun (WGS) entry which is preliminary data.</text>
</comment>
<proteinExistence type="predicted"/>
<dbReference type="EMBL" id="RBXL01000001">
    <property type="protein sequence ID" value="RKT46547.1"/>
    <property type="molecule type" value="Genomic_DNA"/>
</dbReference>
<accession>A0A495VDU9</accession>
<dbReference type="Proteomes" id="UP000274556">
    <property type="component" value="Unassembled WGS sequence"/>
</dbReference>
<keyword evidence="3" id="KW-1185">Reference proteome</keyword>
<name>A0A495VDU9_9GAMM</name>
<evidence type="ECO:0000313" key="2">
    <source>
        <dbReference type="EMBL" id="RKT46547.1"/>
    </source>
</evidence>
<dbReference type="AlphaFoldDB" id="A0A495VDU9"/>
<evidence type="ECO:0000313" key="3">
    <source>
        <dbReference type="Proteomes" id="UP000274556"/>
    </source>
</evidence>
<evidence type="ECO:0000256" key="1">
    <source>
        <dbReference type="SAM" id="MobiDB-lite"/>
    </source>
</evidence>
<protein>
    <submittedName>
        <fullName evidence="2">Uncharacterized protein</fullName>
    </submittedName>
</protein>
<feature type="region of interest" description="Disordered" evidence="1">
    <location>
        <begin position="38"/>
        <end position="57"/>
    </location>
</feature>